<comment type="caution">
    <text evidence="6">The sequence shown here is derived from an EMBL/GenBank/DDBJ whole genome shotgun (WGS) entry which is preliminary data.</text>
</comment>
<keyword evidence="1" id="KW-0547">Nucleotide-binding</keyword>
<evidence type="ECO:0000256" key="2">
    <source>
        <dbReference type="ARBA" id="ARBA00022801"/>
    </source>
</evidence>
<dbReference type="InterPro" id="IPR050628">
    <property type="entry name" value="SNF2_RAD54_helicase_TF"/>
</dbReference>
<proteinExistence type="predicted"/>
<dbReference type="PROSITE" id="PS00690">
    <property type="entry name" value="DEAH_ATP_HELICASE"/>
    <property type="match status" value="1"/>
</dbReference>
<evidence type="ECO:0000313" key="7">
    <source>
        <dbReference type="Proteomes" id="UP001189429"/>
    </source>
</evidence>
<dbReference type="Proteomes" id="UP001189429">
    <property type="component" value="Unassembled WGS sequence"/>
</dbReference>
<evidence type="ECO:0000313" key="6">
    <source>
        <dbReference type="EMBL" id="CAK0853473.1"/>
    </source>
</evidence>
<dbReference type="InterPro" id="IPR027417">
    <property type="entry name" value="P-loop_NTPase"/>
</dbReference>
<dbReference type="InterPro" id="IPR000330">
    <property type="entry name" value="SNF2_N"/>
</dbReference>
<name>A0ABN9U3N7_9DINO</name>
<dbReference type="InterPro" id="IPR038718">
    <property type="entry name" value="SNF2-like_sf"/>
</dbReference>
<evidence type="ECO:0000259" key="5">
    <source>
        <dbReference type="Pfam" id="PF00176"/>
    </source>
</evidence>
<reference evidence="6" key="1">
    <citation type="submission" date="2023-10" db="EMBL/GenBank/DDBJ databases">
        <authorList>
            <person name="Chen Y."/>
            <person name="Shah S."/>
            <person name="Dougan E. K."/>
            <person name="Thang M."/>
            <person name="Chan C."/>
        </authorList>
    </citation>
    <scope>NUCLEOTIDE SEQUENCE [LARGE SCALE GENOMIC DNA]</scope>
</reference>
<dbReference type="Gene3D" id="3.40.50.10810">
    <property type="entry name" value="Tandem AAA-ATPase domain"/>
    <property type="match status" value="1"/>
</dbReference>
<keyword evidence="2" id="KW-0378">Hydrolase</keyword>
<dbReference type="Pfam" id="PF00176">
    <property type="entry name" value="SNF2-rel_dom"/>
    <property type="match status" value="1"/>
</dbReference>
<feature type="domain" description="SNF2 N-terminal" evidence="5">
    <location>
        <begin position="114"/>
        <end position="179"/>
    </location>
</feature>
<feature type="region of interest" description="Disordered" evidence="4">
    <location>
        <begin position="29"/>
        <end position="50"/>
    </location>
</feature>
<feature type="region of interest" description="Disordered" evidence="4">
    <location>
        <begin position="66"/>
        <end position="98"/>
    </location>
</feature>
<dbReference type="SUPFAM" id="SSF52540">
    <property type="entry name" value="P-loop containing nucleoside triphosphate hydrolases"/>
    <property type="match status" value="1"/>
</dbReference>
<dbReference type="InterPro" id="IPR002464">
    <property type="entry name" value="DNA/RNA_helicase_DEAH_CS"/>
</dbReference>
<keyword evidence="7" id="KW-1185">Reference proteome</keyword>
<evidence type="ECO:0000256" key="4">
    <source>
        <dbReference type="SAM" id="MobiDB-lite"/>
    </source>
</evidence>
<dbReference type="PANTHER" id="PTHR45626">
    <property type="entry name" value="TRANSCRIPTION TERMINATION FACTOR 2-RELATED"/>
    <property type="match status" value="1"/>
</dbReference>
<organism evidence="6 7">
    <name type="scientific">Prorocentrum cordatum</name>
    <dbReference type="NCBI Taxonomy" id="2364126"/>
    <lineage>
        <taxon>Eukaryota</taxon>
        <taxon>Sar</taxon>
        <taxon>Alveolata</taxon>
        <taxon>Dinophyceae</taxon>
        <taxon>Prorocentrales</taxon>
        <taxon>Prorocentraceae</taxon>
        <taxon>Prorocentrum</taxon>
    </lineage>
</organism>
<evidence type="ECO:0000256" key="1">
    <source>
        <dbReference type="ARBA" id="ARBA00022741"/>
    </source>
</evidence>
<dbReference type="EMBL" id="CAUYUJ010015397">
    <property type="protein sequence ID" value="CAK0853473.1"/>
    <property type="molecule type" value="Genomic_DNA"/>
</dbReference>
<evidence type="ECO:0000256" key="3">
    <source>
        <dbReference type="ARBA" id="ARBA00022840"/>
    </source>
</evidence>
<feature type="non-terminal residue" evidence="6">
    <location>
        <position position="218"/>
    </location>
</feature>
<sequence>MDFAVRGRRGGGTARRLVARAKAQVRAARAQAKAPARGKKGATAVGGPLAAGGAARRDGCLAARGRRWQGRQGRQGHERCAAGQGAEAQGGGGGGRLQLRHVRGAAQGDLSASPLHTVVWSRIILDEAHRIKGRTNSTALAAYELKSSCAKWCLTGTPLQNRVGELYSLIRFLRMRPYAFYYCKKKGCDCECLTFSRDRYCPNCGHVCFMHYSAFKKE</sequence>
<gene>
    <name evidence="6" type="ORF">PCOR1329_LOCUS44936</name>
</gene>
<dbReference type="PANTHER" id="PTHR45626:SF12">
    <property type="entry name" value="DNA REPAIR PROTEIN RAD16"/>
    <property type="match status" value="1"/>
</dbReference>
<keyword evidence="3" id="KW-0067">ATP-binding</keyword>
<accession>A0ABN9U3N7</accession>
<protein>
    <recommendedName>
        <fullName evidence="5">SNF2 N-terminal domain-containing protein</fullName>
    </recommendedName>
</protein>